<dbReference type="GO" id="GO:0005524">
    <property type="term" value="F:ATP binding"/>
    <property type="evidence" value="ECO:0007669"/>
    <property type="project" value="UniProtKB-KW"/>
</dbReference>
<dbReference type="PANTHER" id="PTHR32182">
    <property type="entry name" value="DNA REPLICATION AND REPAIR PROTEIN RECF"/>
    <property type="match status" value="1"/>
</dbReference>
<protein>
    <submittedName>
        <fullName evidence="2">ATP-binding protein</fullName>
    </submittedName>
</protein>
<organism evidence="2 3">
    <name type="scientific">Candidatus Mediterraneibacter stercoravium</name>
    <dbReference type="NCBI Taxonomy" id="2838685"/>
    <lineage>
        <taxon>Bacteria</taxon>
        <taxon>Bacillati</taxon>
        <taxon>Bacillota</taxon>
        <taxon>Clostridia</taxon>
        <taxon>Lachnospirales</taxon>
        <taxon>Lachnospiraceae</taxon>
        <taxon>Mediterraneibacter</taxon>
    </lineage>
</organism>
<proteinExistence type="predicted"/>
<dbReference type="AlphaFoldDB" id="A0A9D2G7Z0"/>
<sequence>MKLLKLTICGLPNFKDTLDLDFVAQQRVNDRDKEKLYNVFSNIYVNEAISFIGINASGKTTILKAVSFAVSLLNNEAINSIETKEILDDLQEGQTVTLTAYFYANSLVSKLETIISKKINDLDGSAKFIITDERLWSKDSQKIKLKKNLFEFSDSELKIRRDQKEQFLMEDVSIIIAVNKENDSHFFLHDMLRWTNHNIIGILGRFPKELLMFLDPSIEYLRGDVNDKVTDIQLKFYGKEEISINNPLMLEHYLSSGTIKGLTVFMNALLSFYEGGYLLIDEIENHFNEEIVVTLVRFFLDKKVNKNGATIIFSTHYSELLDEFERNDGIYIVRNRGGIEAEKLSNILKRNDIKKSETYDSGFLEGTVPAYEAYMALKKVLINMQEE</sequence>
<evidence type="ECO:0000313" key="2">
    <source>
        <dbReference type="EMBL" id="HIZ73855.1"/>
    </source>
</evidence>
<dbReference type="InterPro" id="IPR027417">
    <property type="entry name" value="P-loop_NTPase"/>
</dbReference>
<dbReference type="PANTHER" id="PTHR32182:SF25">
    <property type="entry name" value="SLR1056 PROTEIN"/>
    <property type="match status" value="1"/>
</dbReference>
<reference evidence="2" key="2">
    <citation type="submission" date="2021-04" db="EMBL/GenBank/DDBJ databases">
        <authorList>
            <person name="Gilroy R."/>
        </authorList>
    </citation>
    <scope>NUCLEOTIDE SEQUENCE</scope>
    <source>
        <strain evidence="2">CHK196-3914</strain>
    </source>
</reference>
<dbReference type="GO" id="GO:0000731">
    <property type="term" value="P:DNA synthesis involved in DNA repair"/>
    <property type="evidence" value="ECO:0007669"/>
    <property type="project" value="TreeGrafter"/>
</dbReference>
<dbReference type="GO" id="GO:0016887">
    <property type="term" value="F:ATP hydrolysis activity"/>
    <property type="evidence" value="ECO:0007669"/>
    <property type="project" value="InterPro"/>
</dbReference>
<feature type="domain" description="ATPase AAA-type core" evidence="1">
    <location>
        <begin position="51"/>
        <end position="322"/>
    </location>
</feature>
<gene>
    <name evidence="2" type="ORF">H9723_01235</name>
</gene>
<reference evidence="2" key="1">
    <citation type="journal article" date="2021" name="PeerJ">
        <title>Extensive microbial diversity within the chicken gut microbiome revealed by metagenomics and culture.</title>
        <authorList>
            <person name="Gilroy R."/>
            <person name="Ravi A."/>
            <person name="Getino M."/>
            <person name="Pursley I."/>
            <person name="Horton D.L."/>
            <person name="Alikhan N.F."/>
            <person name="Baker D."/>
            <person name="Gharbi K."/>
            <person name="Hall N."/>
            <person name="Watson M."/>
            <person name="Adriaenssens E.M."/>
            <person name="Foster-Nyarko E."/>
            <person name="Jarju S."/>
            <person name="Secka A."/>
            <person name="Antonio M."/>
            <person name="Oren A."/>
            <person name="Chaudhuri R.R."/>
            <person name="La Ragione R."/>
            <person name="Hildebrand F."/>
            <person name="Pallen M.J."/>
        </authorList>
    </citation>
    <scope>NUCLEOTIDE SEQUENCE</scope>
    <source>
        <strain evidence="2">CHK196-3914</strain>
    </source>
</reference>
<evidence type="ECO:0000259" key="1">
    <source>
        <dbReference type="Pfam" id="PF13304"/>
    </source>
</evidence>
<dbReference type="Gene3D" id="3.40.50.300">
    <property type="entry name" value="P-loop containing nucleotide triphosphate hydrolases"/>
    <property type="match status" value="1"/>
</dbReference>
<name>A0A9D2G7Z0_9FIRM</name>
<accession>A0A9D2G7Z0</accession>
<evidence type="ECO:0000313" key="3">
    <source>
        <dbReference type="Proteomes" id="UP000824116"/>
    </source>
</evidence>
<dbReference type="Pfam" id="PF13304">
    <property type="entry name" value="AAA_21"/>
    <property type="match status" value="1"/>
</dbReference>
<dbReference type="EMBL" id="DXAY01000028">
    <property type="protein sequence ID" value="HIZ73855.1"/>
    <property type="molecule type" value="Genomic_DNA"/>
</dbReference>
<dbReference type="GO" id="GO:0006302">
    <property type="term" value="P:double-strand break repair"/>
    <property type="evidence" value="ECO:0007669"/>
    <property type="project" value="TreeGrafter"/>
</dbReference>
<dbReference type="SUPFAM" id="SSF52540">
    <property type="entry name" value="P-loop containing nucleoside triphosphate hydrolases"/>
    <property type="match status" value="1"/>
</dbReference>
<keyword evidence="2" id="KW-0547">Nucleotide-binding</keyword>
<dbReference type="InterPro" id="IPR003959">
    <property type="entry name" value="ATPase_AAA_core"/>
</dbReference>
<dbReference type="Proteomes" id="UP000824116">
    <property type="component" value="Unassembled WGS sequence"/>
</dbReference>
<keyword evidence="2" id="KW-0067">ATP-binding</keyword>
<comment type="caution">
    <text evidence="2">The sequence shown here is derived from an EMBL/GenBank/DDBJ whole genome shotgun (WGS) entry which is preliminary data.</text>
</comment>